<dbReference type="PROSITE" id="PS51230">
    <property type="entry name" value="EB1_C"/>
    <property type="match status" value="1"/>
</dbReference>
<evidence type="ECO:0000256" key="12">
    <source>
        <dbReference type="PROSITE-ProRule" id="PRU00576"/>
    </source>
</evidence>
<dbReference type="Pfam" id="PF03271">
    <property type="entry name" value="EB1"/>
    <property type="match status" value="1"/>
</dbReference>
<dbReference type="Pfam" id="PF08202">
    <property type="entry name" value="MIS13"/>
    <property type="match status" value="1"/>
</dbReference>
<feature type="region of interest" description="Disordered" evidence="13">
    <location>
        <begin position="62"/>
        <end position="89"/>
    </location>
</feature>
<keyword evidence="5" id="KW-0132">Cell division</keyword>
<dbReference type="GO" id="GO:0035371">
    <property type="term" value="C:microtubule plus-end"/>
    <property type="evidence" value="ECO:0007669"/>
    <property type="project" value="UniProtKB-ARBA"/>
</dbReference>
<evidence type="ECO:0000313" key="15">
    <source>
        <dbReference type="EMBL" id="WFD23872.1"/>
    </source>
</evidence>
<feature type="repeat" description="WD" evidence="11">
    <location>
        <begin position="388"/>
        <end position="430"/>
    </location>
</feature>
<evidence type="ECO:0000256" key="4">
    <source>
        <dbReference type="ARBA" id="ARBA00022574"/>
    </source>
</evidence>
<dbReference type="PROSITE" id="PS00678">
    <property type="entry name" value="WD_REPEATS_1"/>
    <property type="match status" value="1"/>
</dbReference>
<dbReference type="AlphaFoldDB" id="A0AAF0IZS5"/>
<feature type="domain" description="EB1 C-terminal" evidence="14">
    <location>
        <begin position="794"/>
        <end position="882"/>
    </location>
</feature>
<protein>
    <submittedName>
        <fullName evidence="15">Microtubule integrity protein mal3</fullName>
    </submittedName>
</protein>
<keyword evidence="16" id="KW-1185">Reference proteome</keyword>
<comment type="similarity">
    <text evidence="2">Belongs to the MAPRE family.</text>
</comment>
<dbReference type="GO" id="GO:0051010">
    <property type="term" value="F:microtubule plus-end binding"/>
    <property type="evidence" value="ECO:0007669"/>
    <property type="project" value="UniProtKB-ARBA"/>
</dbReference>
<keyword evidence="3" id="KW-0963">Cytoplasm</keyword>
<dbReference type="GO" id="GO:0030473">
    <property type="term" value="P:nuclear migration along microtubule"/>
    <property type="evidence" value="ECO:0007669"/>
    <property type="project" value="UniProtKB-ARBA"/>
</dbReference>
<dbReference type="GO" id="GO:0000444">
    <property type="term" value="C:MIS12/MIND type complex"/>
    <property type="evidence" value="ECO:0007669"/>
    <property type="project" value="InterPro"/>
</dbReference>
<evidence type="ECO:0000256" key="10">
    <source>
        <dbReference type="ARBA" id="ARBA00023306"/>
    </source>
</evidence>
<feature type="region of interest" description="Disordered" evidence="13">
    <location>
        <begin position="196"/>
        <end position="222"/>
    </location>
</feature>
<dbReference type="EMBL" id="CP119903">
    <property type="protein sequence ID" value="WFD23872.1"/>
    <property type="molecule type" value="Genomic_DNA"/>
</dbReference>
<dbReference type="InterPro" id="IPR036133">
    <property type="entry name" value="EB1_C_sf"/>
</dbReference>
<dbReference type="Gene3D" id="1.10.418.10">
    <property type="entry name" value="Calponin-like domain"/>
    <property type="match status" value="1"/>
</dbReference>
<feature type="repeat" description="WD" evidence="11">
    <location>
        <begin position="545"/>
        <end position="577"/>
    </location>
</feature>
<accession>A0AAF0IZS5</accession>
<feature type="region of interest" description="Disordered" evidence="13">
    <location>
        <begin position="717"/>
        <end position="792"/>
    </location>
</feature>
<dbReference type="InterPro" id="IPR004953">
    <property type="entry name" value="EB1_C"/>
</dbReference>
<dbReference type="InterPro" id="IPR013218">
    <property type="entry name" value="Dsn1/Mis13"/>
</dbReference>
<dbReference type="SUPFAM" id="SSF50978">
    <property type="entry name" value="WD40 repeat-like"/>
    <property type="match status" value="1"/>
</dbReference>
<dbReference type="GO" id="GO:0051233">
    <property type="term" value="C:spindle midzone"/>
    <property type="evidence" value="ECO:0007669"/>
    <property type="project" value="UniProtKB-ARBA"/>
</dbReference>
<keyword evidence="6 12" id="KW-0493">Microtubule</keyword>
<proteinExistence type="inferred from homology"/>
<sequence length="897" mass="99177">MSIKGIRRMSSLRDGAPAYPHDDIPDDVLYRHCSDQAPPVVRIKHLLRWTLHRSIPQALAEAPFPASRKRKHGNSRRDEQNGLNLLTPLPSSVEQSLSDKDFQHISESAPLLRKVMEDTLRDLHDGLIGISWLHQSHGKDKTPLQPHPRNVSNRHAEKQLTGMLDQLHKELAAWDQCEADIRALHAEVDEIEAQVSQVREHNTSRRKGRFHAAETGNDSNMDEEASIAKEVERAMSTEDADDQIPWTHNDMDDDAKRQLDLVTRILSDAASLDAAVSQACADDTDSNANFEGTEVDSRMAALEFSIDKIKKRLYNVEQLDELSSDYIRRVSHRAAQALHERTSAGLATFSGAMSATDLDSSTNSALSQQQLDTLLAGISNPSDSNSDLSNSSHQISAIAAHPTNPNLIATGALDKTVRLWDIRLKKATSVVATPGANINLSYHPNGSVIAVGDKNENVSLIDGDRGVFLHTIKNGALDREEVRVFYLPKINELAWSPDGSMLLLPMGSGNISFLRTPDTPTSLMPDSNDMSQSSLHPSWTREFVRPTHPAAIFCIKWDRSGRLLATAAADSTITLWDAVDWTSRRIFSSFKFPARSIDFSSDGEWLAAGGEDTEISLVQQCGTGAAYAQIIDSIYGNVPMSRINFAARHDYESLANFKVLQNVFIKNRIDKPIPVDRLVRCKMQDNLEFLQWIKKFWDMHYTGEGLYDAEGRRALAPASGRATPGRRPVSSTGARPRPSAAPRPSNVGPRPSNVGPRPSTTSARPPSSAQATRALSSAGPHRRVSVAPRGVTRAPAVSNEMLNQLTAEIDDMKISVDSLERERDFYFGKLRDVEVIVQERLAEIMRPTEEGEELADPNCAAEADLLKQIQGVLYHTEEGFELPDAAEPTPLDETEIF</sequence>
<dbReference type="SUPFAM" id="SSF47576">
    <property type="entry name" value="Calponin-homology domain, CH-domain"/>
    <property type="match status" value="1"/>
</dbReference>
<dbReference type="InterPro" id="IPR015943">
    <property type="entry name" value="WD40/YVTN_repeat-like_dom_sf"/>
</dbReference>
<keyword evidence="9" id="KW-0206">Cytoskeleton</keyword>
<dbReference type="PROSITE" id="PS50082">
    <property type="entry name" value="WD_REPEATS_2"/>
    <property type="match status" value="2"/>
</dbReference>
<keyword evidence="8" id="KW-0498">Mitosis</keyword>
<evidence type="ECO:0000256" key="7">
    <source>
        <dbReference type="ARBA" id="ARBA00022737"/>
    </source>
</evidence>
<dbReference type="GO" id="GO:0051301">
    <property type="term" value="P:cell division"/>
    <property type="evidence" value="ECO:0007669"/>
    <property type="project" value="UniProtKB-KW"/>
</dbReference>
<dbReference type="Gene3D" id="2.130.10.10">
    <property type="entry name" value="YVTN repeat-like/Quinoprotein amine dehydrogenase"/>
    <property type="match status" value="1"/>
</dbReference>
<feature type="compositionally biased region" description="Low complexity" evidence="13">
    <location>
        <begin position="756"/>
        <end position="774"/>
    </location>
</feature>
<dbReference type="GO" id="GO:0035372">
    <property type="term" value="P:protein localization to microtubule"/>
    <property type="evidence" value="ECO:0007669"/>
    <property type="project" value="UniProtKB-ARBA"/>
</dbReference>
<dbReference type="InterPro" id="IPR036872">
    <property type="entry name" value="CH_dom_sf"/>
</dbReference>
<evidence type="ECO:0000256" key="8">
    <source>
        <dbReference type="ARBA" id="ARBA00022776"/>
    </source>
</evidence>
<organism evidence="15 16">
    <name type="scientific">Malassezia equina</name>
    <dbReference type="NCBI Taxonomy" id="1381935"/>
    <lineage>
        <taxon>Eukaryota</taxon>
        <taxon>Fungi</taxon>
        <taxon>Dikarya</taxon>
        <taxon>Basidiomycota</taxon>
        <taxon>Ustilaginomycotina</taxon>
        <taxon>Malasseziomycetes</taxon>
        <taxon>Malasseziales</taxon>
        <taxon>Malasseziaceae</taxon>
        <taxon>Malassezia</taxon>
    </lineage>
</organism>
<gene>
    <name evidence="15" type="primary">BIM1</name>
    <name evidence="15" type="ORF">MEQU1_002566</name>
</gene>
<evidence type="ECO:0000256" key="5">
    <source>
        <dbReference type="ARBA" id="ARBA00022618"/>
    </source>
</evidence>
<comment type="subcellular location">
    <subcellularLocation>
        <location evidence="1">Cytoplasm</location>
        <location evidence="1">Cytoskeleton</location>
    </subcellularLocation>
</comment>
<dbReference type="Pfam" id="PF00400">
    <property type="entry name" value="WD40"/>
    <property type="match status" value="3"/>
</dbReference>
<dbReference type="GO" id="GO:0007059">
    <property type="term" value="P:chromosome segregation"/>
    <property type="evidence" value="ECO:0007669"/>
    <property type="project" value="InterPro"/>
</dbReference>
<evidence type="ECO:0000256" key="1">
    <source>
        <dbReference type="ARBA" id="ARBA00004245"/>
    </source>
</evidence>
<evidence type="ECO:0000313" key="16">
    <source>
        <dbReference type="Proteomes" id="UP001214415"/>
    </source>
</evidence>
<dbReference type="InterPro" id="IPR036322">
    <property type="entry name" value="WD40_repeat_dom_sf"/>
</dbReference>
<feature type="compositionally biased region" description="Low complexity" evidence="13">
    <location>
        <begin position="734"/>
        <end position="745"/>
    </location>
</feature>
<dbReference type="Proteomes" id="UP001214415">
    <property type="component" value="Chromosome 4"/>
</dbReference>
<dbReference type="PANTHER" id="PTHR10623">
    <property type="entry name" value="MICROTUBULE-ASSOCIATED PROTEIN RP/EB FAMILY MEMBER"/>
    <property type="match status" value="1"/>
</dbReference>
<keyword evidence="4 11" id="KW-0853">WD repeat</keyword>
<dbReference type="InterPro" id="IPR019775">
    <property type="entry name" value="WD40_repeat_CS"/>
</dbReference>
<evidence type="ECO:0000256" key="2">
    <source>
        <dbReference type="ARBA" id="ARBA00010729"/>
    </source>
</evidence>
<dbReference type="SMART" id="SM00320">
    <property type="entry name" value="WD40"/>
    <property type="match status" value="4"/>
</dbReference>
<dbReference type="FunFam" id="1.10.418.10:FF:000028">
    <property type="entry name" value="RP/EB family microtubule-associated protein"/>
    <property type="match status" value="1"/>
</dbReference>
<dbReference type="PROSITE" id="PS50294">
    <property type="entry name" value="WD_REPEATS_REGION"/>
    <property type="match status" value="2"/>
</dbReference>
<evidence type="ECO:0000259" key="14">
    <source>
        <dbReference type="PROSITE" id="PS51230"/>
    </source>
</evidence>
<dbReference type="InterPro" id="IPR027328">
    <property type="entry name" value="MAPRE"/>
</dbReference>
<evidence type="ECO:0000256" key="3">
    <source>
        <dbReference type="ARBA" id="ARBA00022490"/>
    </source>
</evidence>
<reference evidence="15" key="1">
    <citation type="submission" date="2023-03" db="EMBL/GenBank/DDBJ databases">
        <title>Mating type loci evolution in Malassezia.</title>
        <authorList>
            <person name="Coelho M.A."/>
        </authorList>
    </citation>
    <scope>NUCLEOTIDE SEQUENCE</scope>
    <source>
        <strain evidence="15">CBS 12830</strain>
    </source>
</reference>
<keyword evidence="7" id="KW-0677">Repeat</keyword>
<dbReference type="SUPFAM" id="SSF140612">
    <property type="entry name" value="EB1 dimerisation domain-like"/>
    <property type="match status" value="1"/>
</dbReference>
<evidence type="ECO:0000256" key="13">
    <source>
        <dbReference type="SAM" id="MobiDB-lite"/>
    </source>
</evidence>
<dbReference type="InterPro" id="IPR001680">
    <property type="entry name" value="WD40_rpt"/>
</dbReference>
<keyword evidence="10" id="KW-0131">Cell cycle</keyword>
<evidence type="ECO:0000256" key="9">
    <source>
        <dbReference type="ARBA" id="ARBA00023212"/>
    </source>
</evidence>
<name>A0AAF0IZS5_9BASI</name>
<dbReference type="GO" id="GO:0072686">
    <property type="term" value="C:mitotic spindle"/>
    <property type="evidence" value="ECO:0007669"/>
    <property type="project" value="UniProtKB-ARBA"/>
</dbReference>
<evidence type="ECO:0000256" key="6">
    <source>
        <dbReference type="ARBA" id="ARBA00022701"/>
    </source>
</evidence>
<dbReference type="Gene3D" id="1.20.5.1430">
    <property type="match status" value="1"/>
</dbReference>
<evidence type="ECO:0000256" key="11">
    <source>
        <dbReference type="PROSITE-ProRule" id="PRU00221"/>
    </source>
</evidence>